<organism evidence="2 3">
    <name type="scientific">Thermoflavimicrobium daqui</name>
    <dbReference type="NCBI Taxonomy" id="2137476"/>
    <lineage>
        <taxon>Bacteria</taxon>
        <taxon>Bacillati</taxon>
        <taxon>Bacillota</taxon>
        <taxon>Bacilli</taxon>
        <taxon>Bacillales</taxon>
        <taxon>Thermoactinomycetaceae</taxon>
        <taxon>Thermoflavimicrobium</taxon>
    </lineage>
</organism>
<dbReference type="AlphaFoldDB" id="A0A364K9G4"/>
<reference evidence="2 3" key="2">
    <citation type="submission" date="2018-06" db="EMBL/GenBank/DDBJ databases">
        <authorList>
            <person name="Zhirakovskaya E."/>
        </authorList>
    </citation>
    <scope>NUCLEOTIDE SEQUENCE [LARGE SCALE GENOMIC DNA]</scope>
    <source>
        <strain evidence="2 3">FBKL4.011</strain>
    </source>
</reference>
<name>A0A364K9G4_9BACL</name>
<accession>A0A364K9G4</accession>
<evidence type="ECO:0000313" key="3">
    <source>
        <dbReference type="Proteomes" id="UP000251213"/>
    </source>
</evidence>
<dbReference type="PANTHER" id="PTHR43591">
    <property type="entry name" value="METHYLTRANSFERASE"/>
    <property type="match status" value="1"/>
</dbReference>
<dbReference type="GO" id="GO:0008757">
    <property type="term" value="F:S-adenosylmethionine-dependent methyltransferase activity"/>
    <property type="evidence" value="ECO:0007669"/>
    <property type="project" value="InterPro"/>
</dbReference>
<dbReference type="OrthoDB" id="9777497at2"/>
<dbReference type="RefSeq" id="WP_113657551.1">
    <property type="nucleotide sequence ID" value="NZ_KZ845663.1"/>
</dbReference>
<keyword evidence="3" id="KW-1185">Reference proteome</keyword>
<proteinExistence type="predicted"/>
<dbReference type="PANTHER" id="PTHR43591:SF24">
    <property type="entry name" value="2-METHOXY-6-POLYPRENYL-1,4-BENZOQUINOL METHYLASE, MITOCHONDRIAL"/>
    <property type="match status" value="1"/>
</dbReference>
<dbReference type="Gene3D" id="3.40.50.150">
    <property type="entry name" value="Vaccinia Virus protein VP39"/>
    <property type="match status" value="1"/>
</dbReference>
<dbReference type="InterPro" id="IPR013216">
    <property type="entry name" value="Methyltransf_11"/>
</dbReference>
<dbReference type="Pfam" id="PF08241">
    <property type="entry name" value="Methyltransf_11"/>
    <property type="match status" value="1"/>
</dbReference>
<comment type="caution">
    <text evidence="2">The sequence shown here is derived from an EMBL/GenBank/DDBJ whole genome shotgun (WGS) entry which is preliminary data.</text>
</comment>
<dbReference type="InterPro" id="IPR029063">
    <property type="entry name" value="SAM-dependent_MTases_sf"/>
</dbReference>
<reference evidence="2 3" key="1">
    <citation type="submission" date="2018-06" db="EMBL/GenBank/DDBJ databases">
        <title>Thermoflavimicrobium daqus sp. nov., a thermophilic microbe isolated from Moutai-flavour Daqu.</title>
        <authorList>
            <person name="Wang X."/>
            <person name="Zhou H."/>
        </authorList>
    </citation>
    <scope>NUCLEOTIDE SEQUENCE [LARGE SCALE GENOMIC DNA]</scope>
    <source>
        <strain evidence="2 3">FBKL4.011</strain>
    </source>
</reference>
<dbReference type="CDD" id="cd02440">
    <property type="entry name" value="AdoMet_MTases"/>
    <property type="match status" value="1"/>
</dbReference>
<gene>
    <name evidence="2" type="ORF">DL897_02570</name>
</gene>
<evidence type="ECO:0000313" key="2">
    <source>
        <dbReference type="EMBL" id="RAL26947.1"/>
    </source>
</evidence>
<evidence type="ECO:0000259" key="1">
    <source>
        <dbReference type="Pfam" id="PF08241"/>
    </source>
</evidence>
<dbReference type="SUPFAM" id="SSF53335">
    <property type="entry name" value="S-adenosyl-L-methionine-dependent methyltransferases"/>
    <property type="match status" value="1"/>
</dbReference>
<dbReference type="EMBL" id="QJKK01000001">
    <property type="protein sequence ID" value="RAL26947.1"/>
    <property type="molecule type" value="Genomic_DNA"/>
</dbReference>
<dbReference type="Proteomes" id="UP000251213">
    <property type="component" value="Unassembled WGS sequence"/>
</dbReference>
<protein>
    <recommendedName>
        <fullName evidence="1">Methyltransferase type 11 domain-containing protein</fullName>
    </recommendedName>
</protein>
<feature type="domain" description="Methyltransferase type 11" evidence="1">
    <location>
        <begin position="51"/>
        <end position="147"/>
    </location>
</feature>
<sequence length="279" mass="31780">MTFNKLVLEQYQDPQRLQTRAEYHQKYGLAPTSLIDWVLNQLPLRGDEKVLDAGCGTGSFLFPLAKRLPKGEIIGIDLVPEMITYIKEKLSPNSNIQVQQADIINLPFADETFDIVMANFVLFHIEDIFAAIAECKRVLKSGGLAVFATNSIHNRGRLESIHRAAQRELSFPEEVIHFPSPFKRFSIEGGGDYLSHHFSWFEVHTLYNQYVVPETEAVLAYYTSGMIDWALKNKNIQVPASRLEQLRQLVAEKVEQIIHEEGGFRESQLSGFFLAHKSE</sequence>